<protein>
    <recommendedName>
        <fullName evidence="4">Tesmin/TSO1-like CXC domain-containing protein</fullName>
    </recommendedName>
</protein>
<evidence type="ECO:0000313" key="3">
    <source>
        <dbReference type="Proteomes" id="UP001249851"/>
    </source>
</evidence>
<evidence type="ECO:0008006" key="4">
    <source>
        <dbReference type="Google" id="ProtNLM"/>
    </source>
</evidence>
<sequence>MESLGQNQYKNFVKTVIEDRTVSIHDTIKKNSLPLFKRQNPKPKPKSKQQSANTEQPNPPPIYDWKICDGAAVVHALPSTTVSTFDSYAENVFIPFILNHLQSSKRVDIVWDTYKASSIKDWTRERRGNGQRRKVTGETKIPPNWKAFLQDNTNKKEIFALLTSRVANFQFPENKEVNVTSDEFVVTSRGSSDMQRCNHEEADTRIPLHVQHALDKGCKQVFVRTVDTDVLIILIGLFHDMITSCPSAAIWIGLGMGKYVQYISVNSTCAFLGPETSWALPVFHSFTGCDTTSCFFGKGGRVDDSIFKLLERFTVVLYDKTGNVLDVNEAHKEIFTKKNRTLENTPPTQDSLLQHALRAVYQSSIWYTSLQSVQMVPSPEAWSWCEMDGTWKPVWMTLPEAAKACLELLKCGCKQGCTGRCKCRKANLLCTWLCQCSGECTNNEH</sequence>
<name>A0AAD9QE23_ACRCE</name>
<evidence type="ECO:0000256" key="1">
    <source>
        <dbReference type="SAM" id="MobiDB-lite"/>
    </source>
</evidence>
<dbReference type="EMBL" id="JARQWQ010000040">
    <property type="protein sequence ID" value="KAK2559449.1"/>
    <property type="molecule type" value="Genomic_DNA"/>
</dbReference>
<dbReference type="PANTHER" id="PTHR46704:SF9">
    <property type="entry name" value="BHLH DOMAIN-CONTAINING PROTEIN"/>
    <property type="match status" value="1"/>
</dbReference>
<organism evidence="2 3">
    <name type="scientific">Acropora cervicornis</name>
    <name type="common">Staghorn coral</name>
    <dbReference type="NCBI Taxonomy" id="6130"/>
    <lineage>
        <taxon>Eukaryota</taxon>
        <taxon>Metazoa</taxon>
        <taxon>Cnidaria</taxon>
        <taxon>Anthozoa</taxon>
        <taxon>Hexacorallia</taxon>
        <taxon>Scleractinia</taxon>
        <taxon>Astrocoeniina</taxon>
        <taxon>Acroporidae</taxon>
        <taxon>Acropora</taxon>
    </lineage>
</organism>
<feature type="region of interest" description="Disordered" evidence="1">
    <location>
        <begin position="33"/>
        <end position="61"/>
    </location>
</feature>
<keyword evidence="3" id="KW-1185">Reference proteome</keyword>
<gene>
    <name evidence="2" type="ORF">P5673_018084</name>
</gene>
<reference evidence="2" key="1">
    <citation type="journal article" date="2023" name="G3 (Bethesda)">
        <title>Whole genome assembly and annotation of the endangered Caribbean coral Acropora cervicornis.</title>
        <authorList>
            <person name="Selwyn J.D."/>
            <person name="Vollmer S.V."/>
        </authorList>
    </citation>
    <scope>NUCLEOTIDE SEQUENCE</scope>
    <source>
        <strain evidence="2">K2</strain>
    </source>
</reference>
<proteinExistence type="predicted"/>
<dbReference type="PANTHER" id="PTHR46704">
    <property type="entry name" value="CXC DOMAIN-CONTAINING PROTEIN-RELATED"/>
    <property type="match status" value="1"/>
</dbReference>
<evidence type="ECO:0000313" key="2">
    <source>
        <dbReference type="EMBL" id="KAK2559449.1"/>
    </source>
</evidence>
<dbReference type="Proteomes" id="UP001249851">
    <property type="component" value="Unassembled WGS sequence"/>
</dbReference>
<comment type="caution">
    <text evidence="2">The sequence shown here is derived from an EMBL/GenBank/DDBJ whole genome shotgun (WGS) entry which is preliminary data.</text>
</comment>
<dbReference type="AlphaFoldDB" id="A0AAD9QE23"/>
<accession>A0AAD9QE23</accession>
<reference evidence="2" key="2">
    <citation type="journal article" date="2023" name="Science">
        <title>Genomic signatures of disease resistance in endangered staghorn corals.</title>
        <authorList>
            <person name="Vollmer S.V."/>
            <person name="Selwyn J.D."/>
            <person name="Despard B.A."/>
            <person name="Roesel C.L."/>
        </authorList>
    </citation>
    <scope>NUCLEOTIDE SEQUENCE</scope>
    <source>
        <strain evidence="2">K2</strain>
    </source>
</reference>